<dbReference type="GO" id="GO:0006355">
    <property type="term" value="P:regulation of DNA-templated transcription"/>
    <property type="evidence" value="ECO:0007669"/>
    <property type="project" value="InterPro"/>
</dbReference>
<evidence type="ECO:0000256" key="2">
    <source>
        <dbReference type="ARBA" id="ARBA00022777"/>
    </source>
</evidence>
<evidence type="ECO:0000259" key="8">
    <source>
        <dbReference type="PROSITE" id="PS50110"/>
    </source>
</evidence>
<comment type="caution">
    <text evidence="9">The sequence shown here is derived from an EMBL/GenBank/DDBJ whole genome shotgun (WGS) entry which is preliminary data.</text>
</comment>
<keyword evidence="4" id="KW-0805">Transcription regulation</keyword>
<dbReference type="InterPro" id="IPR001789">
    <property type="entry name" value="Sig_transdc_resp-reg_receiver"/>
</dbReference>
<proteinExistence type="predicted"/>
<dbReference type="CDD" id="cd16917">
    <property type="entry name" value="HATPase_UhpB-NarQ-NarX-like"/>
    <property type="match status" value="1"/>
</dbReference>
<keyword evidence="3" id="KW-0902">Two-component regulatory system</keyword>
<dbReference type="InterPro" id="IPR011006">
    <property type="entry name" value="CheY-like_superfamily"/>
</dbReference>
<dbReference type="AlphaFoldDB" id="A0A2A6E0Y8"/>
<evidence type="ECO:0000313" key="9">
    <source>
        <dbReference type="EMBL" id="PDO10800.1"/>
    </source>
</evidence>
<evidence type="ECO:0000256" key="4">
    <source>
        <dbReference type="ARBA" id="ARBA00023015"/>
    </source>
</evidence>
<dbReference type="Pfam" id="PF00072">
    <property type="entry name" value="Response_reg"/>
    <property type="match status" value="1"/>
</dbReference>
<dbReference type="SUPFAM" id="SSF46894">
    <property type="entry name" value="C-terminal effector domain of the bipartite response regulators"/>
    <property type="match status" value="1"/>
</dbReference>
<feature type="domain" description="Response regulatory" evidence="8">
    <location>
        <begin position="54"/>
        <end position="162"/>
    </location>
</feature>
<protein>
    <recommendedName>
        <fullName evidence="8">Response regulatory domain-containing protein</fullName>
    </recommendedName>
</protein>
<organism evidence="9 10">
    <name type="scientific">Candidatus Reconcilbacillus cellulovorans</name>
    <dbReference type="NCBI Taxonomy" id="1906605"/>
    <lineage>
        <taxon>Bacteria</taxon>
        <taxon>Bacillati</taxon>
        <taxon>Bacillota</taxon>
        <taxon>Bacilli</taxon>
        <taxon>Bacillales</taxon>
        <taxon>Paenibacillaceae</taxon>
        <taxon>Candidatus Reconcilbacillus</taxon>
    </lineage>
</organism>
<evidence type="ECO:0000256" key="1">
    <source>
        <dbReference type="ARBA" id="ARBA00022679"/>
    </source>
</evidence>
<dbReference type="InterPro" id="IPR016032">
    <property type="entry name" value="Sig_transdc_resp-reg_C-effctor"/>
</dbReference>
<reference evidence="9 10" key="1">
    <citation type="submission" date="2016-12" db="EMBL/GenBank/DDBJ databases">
        <title>Candidatus Reconcilibacillus cellulovorans genome.</title>
        <authorList>
            <person name="Kolinko S."/>
            <person name="Wu Y.-W."/>
            <person name="Tachea F."/>
            <person name="Denzel E."/>
            <person name="Hiras J."/>
            <person name="Baecker N."/>
            <person name="Chan L.J."/>
            <person name="Eichorst S.A."/>
            <person name="Frey D."/>
            <person name="Adams P.D."/>
            <person name="Pray T."/>
            <person name="Tanjore D."/>
            <person name="Petzold C.J."/>
            <person name="Gladden J.M."/>
            <person name="Simmons B.A."/>
            <person name="Singer S.W."/>
        </authorList>
    </citation>
    <scope>NUCLEOTIDE SEQUENCE [LARGE SCALE GENOMIC DNA]</scope>
    <source>
        <strain evidence="9">JTherm</strain>
    </source>
</reference>
<dbReference type="PANTHER" id="PTHR24421:SF63">
    <property type="entry name" value="SENSOR HISTIDINE KINASE DESK"/>
    <property type="match status" value="1"/>
</dbReference>
<dbReference type="Gene3D" id="3.20.20.70">
    <property type="entry name" value="Aldolase class I"/>
    <property type="match status" value="1"/>
</dbReference>
<evidence type="ECO:0000256" key="7">
    <source>
        <dbReference type="PROSITE-ProRule" id="PRU00169"/>
    </source>
</evidence>
<dbReference type="SMART" id="SM00421">
    <property type="entry name" value="HTH_LUXR"/>
    <property type="match status" value="1"/>
</dbReference>
<dbReference type="SUPFAM" id="SSF55874">
    <property type="entry name" value="ATPase domain of HSP90 chaperone/DNA topoisomerase II/histidine kinase"/>
    <property type="match status" value="1"/>
</dbReference>
<evidence type="ECO:0000256" key="3">
    <source>
        <dbReference type="ARBA" id="ARBA00023012"/>
    </source>
</evidence>
<dbReference type="InterPro" id="IPR050482">
    <property type="entry name" value="Sensor_HK_TwoCompSys"/>
</dbReference>
<gene>
    <name evidence="9" type="ORF">BLM47_05590</name>
</gene>
<dbReference type="GO" id="GO:0016301">
    <property type="term" value="F:kinase activity"/>
    <property type="evidence" value="ECO:0007669"/>
    <property type="project" value="UniProtKB-KW"/>
</dbReference>
<dbReference type="InterPro" id="IPR036890">
    <property type="entry name" value="HATPase_C_sf"/>
</dbReference>
<keyword evidence="1" id="KW-0808">Transferase</keyword>
<sequence>MLSLCLREAVTNVVKHSQASFCTVKIRNKSNVFVLEVSDDGVGLPTDASARGHGTSGIRDRIQWAGGTAEWSSQGGTRLGEAGDGIEALALIEKKVPDLCLLDIEMPGMNGIEVAKKLKRGIAAEMFLSQGTARNYLSAAMDKFGAKNRMEAILETERKGWL</sequence>
<keyword evidence="5" id="KW-0238">DNA-binding</keyword>
<evidence type="ECO:0000313" key="10">
    <source>
        <dbReference type="Proteomes" id="UP000243688"/>
    </source>
</evidence>
<dbReference type="InterPro" id="IPR000792">
    <property type="entry name" value="Tscrpt_reg_LuxR_C"/>
</dbReference>
<dbReference type="SUPFAM" id="SSF52172">
    <property type="entry name" value="CheY-like"/>
    <property type="match status" value="1"/>
</dbReference>
<accession>A0A2A6E0Y8</accession>
<feature type="modified residue" description="4-aspartylphosphate" evidence="7">
    <location>
        <position position="103"/>
    </location>
</feature>
<dbReference type="Gene3D" id="3.30.565.10">
    <property type="entry name" value="Histidine kinase-like ATPase, C-terminal domain"/>
    <property type="match status" value="1"/>
</dbReference>
<keyword evidence="7" id="KW-0597">Phosphoprotein</keyword>
<name>A0A2A6E0Y8_9BACL</name>
<evidence type="ECO:0000256" key="6">
    <source>
        <dbReference type="ARBA" id="ARBA00023163"/>
    </source>
</evidence>
<dbReference type="InterPro" id="IPR013785">
    <property type="entry name" value="Aldolase_TIM"/>
</dbReference>
<keyword evidence="6" id="KW-0804">Transcription</keyword>
<dbReference type="GO" id="GO:0000160">
    <property type="term" value="P:phosphorelay signal transduction system"/>
    <property type="evidence" value="ECO:0007669"/>
    <property type="project" value="UniProtKB-KW"/>
</dbReference>
<evidence type="ECO:0000256" key="5">
    <source>
        <dbReference type="ARBA" id="ARBA00023125"/>
    </source>
</evidence>
<dbReference type="PANTHER" id="PTHR24421">
    <property type="entry name" value="NITRATE/NITRITE SENSOR PROTEIN NARX-RELATED"/>
    <property type="match status" value="1"/>
</dbReference>
<dbReference type="Proteomes" id="UP000243688">
    <property type="component" value="Unassembled WGS sequence"/>
</dbReference>
<keyword evidence="2" id="KW-0418">Kinase</keyword>
<dbReference type="PROSITE" id="PS50110">
    <property type="entry name" value="RESPONSE_REGULATORY"/>
    <property type="match status" value="1"/>
</dbReference>
<dbReference type="EMBL" id="MOXJ01000009">
    <property type="protein sequence ID" value="PDO10800.1"/>
    <property type="molecule type" value="Genomic_DNA"/>
</dbReference>
<dbReference type="GO" id="GO:0003677">
    <property type="term" value="F:DNA binding"/>
    <property type="evidence" value="ECO:0007669"/>
    <property type="project" value="UniProtKB-KW"/>
</dbReference>